<dbReference type="Gene3D" id="2.30.110.10">
    <property type="entry name" value="Electron Transport, Fmn-binding Protein, Chain A"/>
    <property type="match status" value="1"/>
</dbReference>
<dbReference type="RefSeq" id="WP_107752441.1">
    <property type="nucleotide sequence ID" value="NZ_QBKF01000007.1"/>
</dbReference>
<proteinExistence type="predicted"/>
<dbReference type="InterPro" id="IPR012349">
    <property type="entry name" value="Split_barrel_FMN-bd"/>
</dbReference>
<name>A0A2T7UQG0_9RHOB</name>
<dbReference type="PANTHER" id="PTHR34818">
    <property type="entry name" value="PROTEIN BLI-3"/>
    <property type="match status" value="1"/>
</dbReference>
<dbReference type="AlphaFoldDB" id="A0A2T7UQG0"/>
<evidence type="ECO:0000313" key="2">
    <source>
        <dbReference type="EMBL" id="PVE46869.1"/>
    </source>
</evidence>
<feature type="domain" description="General stress protein FMN-binding split barrel" evidence="1">
    <location>
        <begin position="13"/>
        <end position="154"/>
    </location>
</feature>
<sequence length="166" mass="18496">MNAYAAITEDPRHALEKGLEKVRAGMLGVQGSAQHMQPMTHFADWPQNRLWFLTSKDTDLVRSLSPGARAHFCVMDEKHGFDACLAGHLTEDLDRARLDEYWSPVAAAWFKGGKEDPMLTMLRLDLADAALWGSTGNPVKFGFEVLKANLSKDETPDLGVHRVLTF</sequence>
<gene>
    <name evidence="2" type="ORF">DDE23_14395</name>
</gene>
<reference evidence="2 3" key="1">
    <citation type="journal article" date="2011" name="Syst. Appl. Microbiol.">
        <title>Defluviimonas denitrificans gen. nov., sp. nov., and Pararhodobacter aggregans gen. nov., sp. nov., non-phototrophic Rhodobacteraceae from the biofilter of a marine aquaculture.</title>
        <authorList>
            <person name="Foesel B.U."/>
            <person name="Drake H.L."/>
            <person name="Schramm A."/>
        </authorList>
    </citation>
    <scope>NUCLEOTIDE SEQUENCE [LARGE SCALE GENOMIC DNA]</scope>
    <source>
        <strain evidence="2 3">D1-19</strain>
    </source>
</reference>
<comment type="caution">
    <text evidence="2">The sequence shown here is derived from an EMBL/GenBank/DDBJ whole genome shotgun (WGS) entry which is preliminary data.</text>
</comment>
<protein>
    <submittedName>
        <fullName evidence="2">General stress protein</fullName>
    </submittedName>
</protein>
<organism evidence="2 3">
    <name type="scientific">Pararhodobacter aggregans</name>
    <dbReference type="NCBI Taxonomy" id="404875"/>
    <lineage>
        <taxon>Bacteria</taxon>
        <taxon>Pseudomonadati</taxon>
        <taxon>Pseudomonadota</taxon>
        <taxon>Alphaproteobacteria</taxon>
        <taxon>Rhodobacterales</taxon>
        <taxon>Paracoccaceae</taxon>
        <taxon>Pararhodobacter</taxon>
    </lineage>
</organism>
<dbReference type="OrthoDB" id="1432662at2"/>
<dbReference type="InterPro" id="IPR052917">
    <property type="entry name" value="Stress-Dev_Protein"/>
</dbReference>
<evidence type="ECO:0000259" key="1">
    <source>
        <dbReference type="Pfam" id="PF16242"/>
    </source>
</evidence>
<dbReference type="EMBL" id="QDDR01000007">
    <property type="protein sequence ID" value="PVE46869.1"/>
    <property type="molecule type" value="Genomic_DNA"/>
</dbReference>
<evidence type="ECO:0000313" key="3">
    <source>
        <dbReference type="Proteomes" id="UP000244810"/>
    </source>
</evidence>
<dbReference type="Pfam" id="PF16242">
    <property type="entry name" value="Pyrid_ox_like"/>
    <property type="match status" value="1"/>
</dbReference>
<dbReference type="PANTHER" id="PTHR34818:SF1">
    <property type="entry name" value="PROTEIN BLI-3"/>
    <property type="match status" value="1"/>
</dbReference>
<keyword evidence="3" id="KW-1185">Reference proteome</keyword>
<dbReference type="Proteomes" id="UP000244810">
    <property type="component" value="Unassembled WGS sequence"/>
</dbReference>
<accession>A0A2T7UQG0</accession>
<dbReference type="SUPFAM" id="SSF50475">
    <property type="entry name" value="FMN-binding split barrel"/>
    <property type="match status" value="1"/>
</dbReference>
<dbReference type="InterPro" id="IPR038725">
    <property type="entry name" value="YdaG_split_barrel_FMN-bd"/>
</dbReference>